<evidence type="ECO:0000313" key="4">
    <source>
        <dbReference type="Proteomes" id="UP000276215"/>
    </source>
</evidence>
<keyword evidence="4" id="KW-1185">Reference proteome</keyword>
<feature type="region of interest" description="Disordered" evidence="2">
    <location>
        <begin position="1"/>
        <end position="34"/>
    </location>
</feature>
<accession>A0A3N4JKW5</accession>
<dbReference type="OrthoDB" id="10586629at2759"/>
<feature type="coiled-coil region" evidence="1">
    <location>
        <begin position="88"/>
        <end position="122"/>
    </location>
</feature>
<evidence type="ECO:0000256" key="1">
    <source>
        <dbReference type="SAM" id="Coils"/>
    </source>
</evidence>
<evidence type="ECO:0000313" key="3">
    <source>
        <dbReference type="EMBL" id="RPA97050.1"/>
    </source>
</evidence>
<dbReference type="EMBL" id="ML120408">
    <property type="protein sequence ID" value="RPA97050.1"/>
    <property type="molecule type" value="Genomic_DNA"/>
</dbReference>
<dbReference type="Proteomes" id="UP000276215">
    <property type="component" value="Unassembled WGS sequence"/>
</dbReference>
<sequence>MFQPDPLAVNPRSIPEPPSSPEDPPPPPRNPNLDSIAAVDVHAVGDHGQPYLMQAPRLTQPMLDHDAKWFERYRNEVTDIEAQWYKHYHEKEQLILEMSAEIAKLTRKALDQEAKLMKLEGILNLRGAVERTIDQARQTRKISHATSGVQAGLNQLAKTKEFQDVLAEQVKARRLTRGDATRCIPVVYHELSKIVHGNSGVIIIRKGDHTPNELAVLATILQVQSQWPDPLKWMEEGPAAAQ</sequence>
<gene>
    <name evidence="3" type="ORF">L873DRAFT_1810301</name>
</gene>
<organism evidence="3 4">
    <name type="scientific">Choiromyces venosus 120613-1</name>
    <dbReference type="NCBI Taxonomy" id="1336337"/>
    <lineage>
        <taxon>Eukaryota</taxon>
        <taxon>Fungi</taxon>
        <taxon>Dikarya</taxon>
        <taxon>Ascomycota</taxon>
        <taxon>Pezizomycotina</taxon>
        <taxon>Pezizomycetes</taxon>
        <taxon>Pezizales</taxon>
        <taxon>Tuberaceae</taxon>
        <taxon>Choiromyces</taxon>
    </lineage>
</organism>
<proteinExistence type="predicted"/>
<protein>
    <submittedName>
        <fullName evidence="3">Uncharacterized protein</fullName>
    </submittedName>
</protein>
<evidence type="ECO:0000256" key="2">
    <source>
        <dbReference type="SAM" id="MobiDB-lite"/>
    </source>
</evidence>
<reference evidence="3 4" key="1">
    <citation type="journal article" date="2018" name="Nat. Ecol. Evol.">
        <title>Pezizomycetes genomes reveal the molecular basis of ectomycorrhizal truffle lifestyle.</title>
        <authorList>
            <person name="Murat C."/>
            <person name="Payen T."/>
            <person name="Noel B."/>
            <person name="Kuo A."/>
            <person name="Morin E."/>
            <person name="Chen J."/>
            <person name="Kohler A."/>
            <person name="Krizsan K."/>
            <person name="Balestrini R."/>
            <person name="Da Silva C."/>
            <person name="Montanini B."/>
            <person name="Hainaut M."/>
            <person name="Levati E."/>
            <person name="Barry K.W."/>
            <person name="Belfiori B."/>
            <person name="Cichocki N."/>
            <person name="Clum A."/>
            <person name="Dockter R.B."/>
            <person name="Fauchery L."/>
            <person name="Guy J."/>
            <person name="Iotti M."/>
            <person name="Le Tacon F."/>
            <person name="Lindquist E.A."/>
            <person name="Lipzen A."/>
            <person name="Malagnac F."/>
            <person name="Mello A."/>
            <person name="Molinier V."/>
            <person name="Miyauchi S."/>
            <person name="Poulain J."/>
            <person name="Riccioni C."/>
            <person name="Rubini A."/>
            <person name="Sitrit Y."/>
            <person name="Splivallo R."/>
            <person name="Traeger S."/>
            <person name="Wang M."/>
            <person name="Zifcakova L."/>
            <person name="Wipf D."/>
            <person name="Zambonelli A."/>
            <person name="Paolocci F."/>
            <person name="Nowrousian M."/>
            <person name="Ottonello S."/>
            <person name="Baldrian P."/>
            <person name="Spatafora J.W."/>
            <person name="Henrissat B."/>
            <person name="Nagy L.G."/>
            <person name="Aury J.M."/>
            <person name="Wincker P."/>
            <person name="Grigoriev I.V."/>
            <person name="Bonfante P."/>
            <person name="Martin F.M."/>
        </authorList>
    </citation>
    <scope>NUCLEOTIDE SEQUENCE [LARGE SCALE GENOMIC DNA]</scope>
    <source>
        <strain evidence="3 4">120613-1</strain>
    </source>
</reference>
<keyword evidence="1" id="KW-0175">Coiled coil</keyword>
<feature type="compositionally biased region" description="Pro residues" evidence="2">
    <location>
        <begin position="14"/>
        <end position="30"/>
    </location>
</feature>
<dbReference type="AlphaFoldDB" id="A0A3N4JKW5"/>
<name>A0A3N4JKW5_9PEZI</name>